<protein>
    <submittedName>
        <fullName evidence="4">Transporter</fullName>
    </submittedName>
</protein>
<name>A0A177M1P5_METMH</name>
<dbReference type="Gene3D" id="2.20.200.10">
    <property type="entry name" value="Outer membrane efflux proteins (OEP)"/>
    <property type="match status" value="1"/>
</dbReference>
<dbReference type="RefSeq" id="WP_064010054.1">
    <property type="nucleotide sequence ID" value="NZ_LUUG01000105.1"/>
</dbReference>
<dbReference type="SUPFAM" id="SSF56954">
    <property type="entry name" value="Outer membrane efflux proteins (OEP)"/>
    <property type="match status" value="1"/>
</dbReference>
<organism evidence="4 5">
    <name type="scientific">Methylomonas methanica</name>
    <dbReference type="NCBI Taxonomy" id="421"/>
    <lineage>
        <taxon>Bacteria</taxon>
        <taxon>Pseudomonadati</taxon>
        <taxon>Pseudomonadota</taxon>
        <taxon>Gammaproteobacteria</taxon>
        <taxon>Methylococcales</taxon>
        <taxon>Methylococcaceae</taxon>
        <taxon>Methylomonas</taxon>
    </lineage>
</organism>
<keyword evidence="2" id="KW-0449">Lipoprotein</keyword>
<sequence>MPAKPYHPMLWILSALSAVWTVGCESPEPRDAHTLAFQAPQNWSSNRHFAEPAATGWLATFNDEQLTVLVRGGLADNFDLKSAAARVDAAREQAVIAGSGRWPQLYLTPSYQRAKTNIGGESSEYGEFMAMFNLSWELDVWGRIKAGQQAAETEAEATGDDYRAAQLSLAARIAQAYFEFSEAQLQAAVAAQSVKDRGVIVDLVRGRFNKGLTRGLDLRLVLTDLANAEAQLAQARNDVQLIGKRLQTLLGRYPGNDPAKQDGANEFDSELSLPQPPTALSAGLPAELLDRRPDVIAAFKRLRAADSRLESAEKALLPRVTLTGAGGTSSAALTEIIDPRAAAWNLAAGLAQPLFTGGRLQGEIRLNEAKVREAFNQYQSVALNAFREVEQALAAEAWLRTQEQALREAVTQTEASRKLAVYSYRQGLIEILTLLDSYRSTLNAQSAHLAVQRQLLNNRINLYLALGGAV</sequence>
<evidence type="ECO:0000256" key="2">
    <source>
        <dbReference type="RuleBase" id="RU362097"/>
    </source>
</evidence>
<dbReference type="InterPro" id="IPR003423">
    <property type="entry name" value="OMP_efflux"/>
</dbReference>
<dbReference type="AlphaFoldDB" id="A0A177M1P5"/>
<comment type="similarity">
    <text evidence="1 2">Belongs to the outer membrane factor (OMF) (TC 1.B.17) family.</text>
</comment>
<evidence type="ECO:0000256" key="1">
    <source>
        <dbReference type="ARBA" id="ARBA00007613"/>
    </source>
</evidence>
<evidence type="ECO:0000256" key="3">
    <source>
        <dbReference type="SAM" id="Coils"/>
    </source>
</evidence>
<dbReference type="PANTHER" id="PTHR30203:SF32">
    <property type="entry name" value="CATION EFFLUX SYSTEM PROTEIN CUSC"/>
    <property type="match status" value="1"/>
</dbReference>
<proteinExistence type="inferred from homology"/>
<accession>A0A177M1P5</accession>
<keyword evidence="2" id="KW-0564">Palmitate</keyword>
<dbReference type="PANTHER" id="PTHR30203">
    <property type="entry name" value="OUTER MEMBRANE CATION EFFLUX PROTEIN"/>
    <property type="match status" value="1"/>
</dbReference>
<reference evidence="4 5" key="1">
    <citation type="submission" date="2016-03" db="EMBL/GenBank/DDBJ databases">
        <authorList>
            <person name="Ploux O."/>
        </authorList>
    </citation>
    <scope>NUCLEOTIDE SEQUENCE [LARGE SCALE GENOMIC DNA]</scope>
    <source>
        <strain evidence="4 5">R-45363</strain>
    </source>
</reference>
<evidence type="ECO:0000313" key="4">
    <source>
        <dbReference type="EMBL" id="OAH99029.1"/>
    </source>
</evidence>
<dbReference type="InterPro" id="IPR010131">
    <property type="entry name" value="MdtP/NodT-like"/>
</dbReference>
<dbReference type="NCBIfam" id="TIGR01845">
    <property type="entry name" value="outer_NodT"/>
    <property type="match status" value="1"/>
</dbReference>
<dbReference type="Proteomes" id="UP000078090">
    <property type="component" value="Unassembled WGS sequence"/>
</dbReference>
<dbReference type="OrthoDB" id="9770517at2"/>
<keyword evidence="2" id="KW-0812">Transmembrane</keyword>
<dbReference type="GO" id="GO:0009279">
    <property type="term" value="C:cell outer membrane"/>
    <property type="evidence" value="ECO:0007669"/>
    <property type="project" value="UniProtKB-SubCell"/>
</dbReference>
<dbReference type="GO" id="GO:0015562">
    <property type="term" value="F:efflux transmembrane transporter activity"/>
    <property type="evidence" value="ECO:0007669"/>
    <property type="project" value="InterPro"/>
</dbReference>
<dbReference type="PROSITE" id="PS51257">
    <property type="entry name" value="PROKAR_LIPOPROTEIN"/>
    <property type="match status" value="1"/>
</dbReference>
<gene>
    <name evidence="4" type="ORF">A1332_03825</name>
</gene>
<dbReference type="Pfam" id="PF02321">
    <property type="entry name" value="OEP"/>
    <property type="match status" value="2"/>
</dbReference>
<keyword evidence="2" id="KW-1134">Transmembrane beta strand</keyword>
<keyword evidence="3" id="KW-0175">Coiled coil</keyword>
<feature type="coiled-coil region" evidence="3">
    <location>
        <begin position="218"/>
        <end position="245"/>
    </location>
</feature>
<dbReference type="Gene3D" id="1.20.1600.10">
    <property type="entry name" value="Outer membrane efflux proteins (OEP)"/>
    <property type="match status" value="1"/>
</dbReference>
<evidence type="ECO:0000313" key="5">
    <source>
        <dbReference type="Proteomes" id="UP000078090"/>
    </source>
</evidence>
<dbReference type="EMBL" id="LUUG01000105">
    <property type="protein sequence ID" value="OAH99029.1"/>
    <property type="molecule type" value="Genomic_DNA"/>
</dbReference>
<comment type="caution">
    <text evidence="4">The sequence shown here is derived from an EMBL/GenBank/DDBJ whole genome shotgun (WGS) entry which is preliminary data.</text>
</comment>
<keyword evidence="2" id="KW-0472">Membrane</keyword>
<comment type="subcellular location">
    <subcellularLocation>
        <location evidence="2">Cell outer membrane</location>
        <topology evidence="2">Lipid-anchor</topology>
    </subcellularLocation>
</comment>